<evidence type="ECO:0000313" key="3">
    <source>
        <dbReference type="Proteomes" id="UP000196694"/>
    </source>
</evidence>
<feature type="transmembrane region" description="Helical" evidence="1">
    <location>
        <begin position="134"/>
        <end position="156"/>
    </location>
</feature>
<dbReference type="AlphaFoldDB" id="A0A211YPE7"/>
<dbReference type="Proteomes" id="UP000196694">
    <property type="component" value="Unassembled WGS sequence"/>
</dbReference>
<feature type="transmembrane region" description="Helical" evidence="1">
    <location>
        <begin position="228"/>
        <end position="249"/>
    </location>
</feature>
<keyword evidence="1" id="KW-1133">Transmembrane helix</keyword>
<feature type="transmembrane region" description="Helical" evidence="1">
    <location>
        <begin position="162"/>
        <end position="182"/>
    </location>
</feature>
<feature type="transmembrane region" description="Helical" evidence="1">
    <location>
        <begin position="78"/>
        <end position="99"/>
    </location>
</feature>
<feature type="transmembrane region" description="Helical" evidence="1">
    <location>
        <begin position="105"/>
        <end position="122"/>
    </location>
</feature>
<feature type="transmembrane region" description="Helical" evidence="1">
    <location>
        <begin position="49"/>
        <end position="66"/>
    </location>
</feature>
<feature type="transmembrane region" description="Helical" evidence="1">
    <location>
        <begin position="444"/>
        <end position="470"/>
    </location>
</feature>
<feature type="transmembrane region" description="Helical" evidence="1">
    <location>
        <begin position="379"/>
        <end position="401"/>
    </location>
</feature>
<feature type="transmembrane region" description="Helical" evidence="1">
    <location>
        <begin position="203"/>
        <end position="222"/>
    </location>
</feature>
<keyword evidence="3" id="KW-1185">Reference proteome</keyword>
<evidence type="ECO:0000313" key="2">
    <source>
        <dbReference type="EMBL" id="OWJ54850.1"/>
    </source>
</evidence>
<name>A0A211YPE7_9CREN</name>
<organism evidence="2 3">
    <name type="scientific">Pyrodictium delaneyi</name>
    <dbReference type="NCBI Taxonomy" id="1273541"/>
    <lineage>
        <taxon>Archaea</taxon>
        <taxon>Thermoproteota</taxon>
        <taxon>Thermoprotei</taxon>
        <taxon>Desulfurococcales</taxon>
        <taxon>Pyrodictiaceae</taxon>
        <taxon>Pyrodictium</taxon>
    </lineage>
</organism>
<feature type="transmembrane region" description="Helical" evidence="1">
    <location>
        <begin position="313"/>
        <end position="337"/>
    </location>
</feature>
<gene>
    <name evidence="2" type="ORF">Pdsh_03815</name>
</gene>
<dbReference type="EMBL" id="NCQP01000002">
    <property type="protein sequence ID" value="OWJ54850.1"/>
    <property type="molecule type" value="Genomic_DNA"/>
</dbReference>
<feature type="transmembrane region" description="Helical" evidence="1">
    <location>
        <begin position="413"/>
        <end position="432"/>
    </location>
</feature>
<feature type="transmembrane region" description="Helical" evidence="1">
    <location>
        <begin position="270"/>
        <end position="293"/>
    </location>
</feature>
<dbReference type="RefSeq" id="WP_088171837.1">
    <property type="nucleotide sequence ID" value="NZ_NCQP01000002.1"/>
</dbReference>
<accession>A0A211YPE7</accession>
<proteinExistence type="predicted"/>
<evidence type="ECO:0008006" key="4">
    <source>
        <dbReference type="Google" id="ProtNLM"/>
    </source>
</evidence>
<reference evidence="2 3" key="1">
    <citation type="submission" date="2017-05" db="EMBL/GenBank/DDBJ databases">
        <title>The draft genome of the hyperthermophilic archaeon 'Pyrodictium delaneyi strain Hulk', an iron and nitrate reducer, reveals the capacity for sulfate reduction.</title>
        <authorList>
            <person name="Demey L.M."/>
            <person name="Miller C."/>
            <person name="Manzella M."/>
            <person name="Reguera G."/>
            <person name="Kashefi K."/>
        </authorList>
    </citation>
    <scope>NUCLEOTIDE SEQUENCE [LARGE SCALE GENOMIC DNA]</scope>
    <source>
        <strain evidence="2 3">Hulk</strain>
    </source>
</reference>
<keyword evidence="1" id="KW-0812">Transmembrane</keyword>
<protein>
    <recommendedName>
        <fullName evidence="4">Polysaccharide biosynthesis protein</fullName>
    </recommendedName>
</protein>
<keyword evidence="1" id="KW-0472">Membrane</keyword>
<sequence length="485" mass="51477">MGVLASTLIRGLLYAVALLVNAVASVVLVRRLGVQDYALYQTVMKRVTRYAAGLPGLYGLWLYRYTVQGVRGAAATGLLLSLASGLVAAVVGYSAAAQLGAQPGTALLAAFASAAMVVWTGVRVAVDAARPLRVAMAVLMQRLLYSILVLVLVYFMRLGVGGAFAAPAASYTAVTILGLLWLRSRGVLVWPGLRRVLGIAWEWMRRAYVTAIGNAAVVLHALDVVVAYALSSSGVVAAFFAITNIFMLVTEAARNSFVYLQGFVLSTRDYVSAANAVRIAALLASPLLVYAAVYPLHLVYLLNPVYSWAAPAAPIAAAASLTLMIAMGVFNLLAGLVEEDGRSGRRLAGLYSVLLVASAGYLVLLGAGLLLAGTRRGEAIAWALAFLARSLIILILLAVYAPQSIRSVLYRPLLWGLIVYPLLAVLAALVFPPRSAPSPRFWETFWAVAPSAAGALLLYVALVMFVDVWARGLARAALAKLRDRI</sequence>
<evidence type="ECO:0000256" key="1">
    <source>
        <dbReference type="SAM" id="Phobius"/>
    </source>
</evidence>
<feature type="transmembrane region" description="Helical" evidence="1">
    <location>
        <begin position="12"/>
        <end position="29"/>
    </location>
</feature>
<feature type="transmembrane region" description="Helical" evidence="1">
    <location>
        <begin position="349"/>
        <end position="373"/>
    </location>
</feature>
<comment type="caution">
    <text evidence="2">The sequence shown here is derived from an EMBL/GenBank/DDBJ whole genome shotgun (WGS) entry which is preliminary data.</text>
</comment>